<gene>
    <name evidence="8" type="primary">betA2</name>
    <name evidence="8" type="ORF">VPARA_60910</name>
</gene>
<dbReference type="SUPFAM" id="SSF51905">
    <property type="entry name" value="FAD/NAD(P)-binding domain"/>
    <property type="match status" value="1"/>
</dbReference>
<dbReference type="EMBL" id="JZWI01000044">
    <property type="protein sequence ID" value="KLN52824.1"/>
    <property type="molecule type" value="Genomic_DNA"/>
</dbReference>
<protein>
    <submittedName>
        <fullName evidence="8">Oxygen-dependent choline dehydrogenase</fullName>
        <ecNumber evidence="8">1.1.99.1</ecNumber>
        <ecNumber evidence="8">1.2.1.8</ecNumber>
    </submittedName>
</protein>
<evidence type="ECO:0000256" key="5">
    <source>
        <dbReference type="PIRSR" id="PIRSR000137-2"/>
    </source>
</evidence>
<comment type="caution">
    <text evidence="8">The sequence shown here is derived from an EMBL/GenBank/DDBJ whole genome shotgun (WGS) entry which is preliminary data.</text>
</comment>
<feature type="domain" description="Glucose-methanol-choline oxidoreductase C-terminal" evidence="7">
    <location>
        <begin position="390"/>
        <end position="523"/>
    </location>
</feature>
<keyword evidence="4 5" id="KW-0274">FAD</keyword>
<dbReference type="Gene3D" id="3.50.50.60">
    <property type="entry name" value="FAD/NAD(P)-binding domain"/>
    <property type="match status" value="1"/>
</dbReference>
<keyword evidence="9" id="KW-1185">Reference proteome</keyword>
<evidence type="ECO:0000259" key="7">
    <source>
        <dbReference type="Pfam" id="PF05199"/>
    </source>
</evidence>
<dbReference type="Gene3D" id="3.30.560.10">
    <property type="entry name" value="Glucose Oxidase, domain 3"/>
    <property type="match status" value="1"/>
</dbReference>
<keyword evidence="8" id="KW-0560">Oxidoreductase</keyword>
<dbReference type="SUPFAM" id="SSF54373">
    <property type="entry name" value="FAD-linked reductases, C-terminal domain"/>
    <property type="match status" value="1"/>
</dbReference>
<feature type="binding site" evidence="5">
    <location>
        <position position="88"/>
    </location>
    <ligand>
        <name>FAD</name>
        <dbReference type="ChEBI" id="CHEBI:57692"/>
    </ligand>
</feature>
<dbReference type="EC" id="1.2.1.8" evidence="8"/>
<dbReference type="EC" id="1.1.99.1" evidence="8"/>
<evidence type="ECO:0000256" key="2">
    <source>
        <dbReference type="ARBA" id="ARBA00010790"/>
    </source>
</evidence>
<evidence type="ECO:0000313" key="9">
    <source>
        <dbReference type="Proteomes" id="UP000035170"/>
    </source>
</evidence>
<dbReference type="InterPro" id="IPR000172">
    <property type="entry name" value="GMC_OxRdtase_N"/>
</dbReference>
<dbReference type="GO" id="GO:0008802">
    <property type="term" value="F:betaine-aldehyde dehydrogenase (NAD+) activity"/>
    <property type="evidence" value="ECO:0007669"/>
    <property type="project" value="UniProtKB-EC"/>
</dbReference>
<dbReference type="GO" id="GO:0008812">
    <property type="term" value="F:choline dehydrogenase activity"/>
    <property type="evidence" value="ECO:0007669"/>
    <property type="project" value="UniProtKB-EC"/>
</dbReference>
<dbReference type="PANTHER" id="PTHR11552:SF147">
    <property type="entry name" value="CHOLINE DEHYDROGENASE, MITOCHONDRIAL"/>
    <property type="match status" value="1"/>
</dbReference>
<name>A0A0H2LRE9_VARPD</name>
<dbReference type="InterPro" id="IPR036188">
    <property type="entry name" value="FAD/NAD-bd_sf"/>
</dbReference>
<dbReference type="Pfam" id="PF05199">
    <property type="entry name" value="GMC_oxred_C"/>
    <property type="match status" value="1"/>
</dbReference>
<dbReference type="PIRSF" id="PIRSF000137">
    <property type="entry name" value="Alcohol_oxidase"/>
    <property type="match status" value="1"/>
</dbReference>
<evidence type="ECO:0000313" key="8">
    <source>
        <dbReference type="EMBL" id="KLN52824.1"/>
    </source>
</evidence>
<dbReference type="InterPro" id="IPR007867">
    <property type="entry name" value="GMC_OxRtase_C"/>
</dbReference>
<keyword evidence="3" id="KW-0285">Flavoprotein</keyword>
<comment type="cofactor">
    <cofactor evidence="1 5">
        <name>FAD</name>
        <dbReference type="ChEBI" id="CHEBI:57692"/>
    </cofactor>
</comment>
<organism evidence="8 9">
    <name type="scientific">Variovorax paradoxus</name>
    <dbReference type="NCBI Taxonomy" id="34073"/>
    <lineage>
        <taxon>Bacteria</taxon>
        <taxon>Pseudomonadati</taxon>
        <taxon>Pseudomonadota</taxon>
        <taxon>Betaproteobacteria</taxon>
        <taxon>Burkholderiales</taxon>
        <taxon>Comamonadaceae</taxon>
        <taxon>Variovorax</taxon>
    </lineage>
</organism>
<dbReference type="AlphaFoldDB" id="A0A0H2LRE9"/>
<evidence type="ECO:0000259" key="6">
    <source>
        <dbReference type="Pfam" id="PF00732"/>
    </source>
</evidence>
<accession>A0A0H2LRE9</accession>
<sequence>MTNTYDFIVVGAGSAGAALAARLSEDPNTRVLLLEAGGPDRHPFLAMPLAFRKVFAHPSYSWNYRSEPEPALHGRMLEIPRGKTLGGTSSINALICIRGHRRDYDRLAESGLQGWGYDDVLPYFKRMETNWRGAGPFHGGDGPVQVTPMTHEDMLYEPLRQATVHAGFGETDDPNGAVQDGISRMEATIGAGRRSSSSRAYLTEAAKRPNLTIRVKAQTQRLILEGRRAVGIEYRHGDGVHQAFANGEVVLSAGTYNSAQILMLSGIGPRRHLEALGIHCVLDLPGVGQNLSEHPNLIMVFKAKDRVGLTKWLRYDRTAASVAQWLLRHEGVFATNGATANIFTRTQPGLDRPDMQMICMAVNNTATPWFPGLTPPPLFGFSVRVGALHPLSRGVVSLRSADARDAPRILFNLLQAPEDMATMIAGVRACRRIYGTSPQKDMVDSEFFPGSAVQGDTELAELIRRNTTHRSHPVGTCRMGLDDLAVVDAKLRVHGIEGLRVADASVLPEVPSGNTNVPSIMIGEKAADLLRGRDASAAGMLGRPHAARENYAHVQ</sequence>
<evidence type="ECO:0000256" key="4">
    <source>
        <dbReference type="ARBA" id="ARBA00022827"/>
    </source>
</evidence>
<dbReference type="PANTHER" id="PTHR11552">
    <property type="entry name" value="GLUCOSE-METHANOL-CHOLINE GMC OXIDOREDUCTASE"/>
    <property type="match status" value="1"/>
</dbReference>
<dbReference type="InterPro" id="IPR012132">
    <property type="entry name" value="GMC_OxRdtase"/>
</dbReference>
<proteinExistence type="inferred from homology"/>
<reference evidence="8 9" key="1">
    <citation type="submission" date="2015-03" db="EMBL/GenBank/DDBJ databases">
        <title>Genome sequence of Variovorax paradoxus TBEA6.</title>
        <authorList>
            <person name="Poehlein A."/>
            <person name="Schuldes J."/>
            <person name="Wuebbeler J.H."/>
            <person name="Hiessl S."/>
            <person name="Steinbuechel A."/>
            <person name="Daniel R."/>
        </authorList>
    </citation>
    <scope>NUCLEOTIDE SEQUENCE [LARGE SCALE GENOMIC DNA]</scope>
    <source>
        <strain evidence="8 9">TBEA6</strain>
    </source>
</reference>
<dbReference type="RefSeq" id="WP_047787249.1">
    <property type="nucleotide sequence ID" value="NZ_JZWI01000044.1"/>
</dbReference>
<evidence type="ECO:0000256" key="3">
    <source>
        <dbReference type="ARBA" id="ARBA00022630"/>
    </source>
</evidence>
<dbReference type="Proteomes" id="UP000035170">
    <property type="component" value="Unassembled WGS sequence"/>
</dbReference>
<feature type="domain" description="Glucose-methanol-choline oxidoreductase N-terminal" evidence="6">
    <location>
        <begin position="5"/>
        <end position="295"/>
    </location>
</feature>
<dbReference type="GO" id="GO:0019285">
    <property type="term" value="P:glycine betaine biosynthetic process from choline"/>
    <property type="evidence" value="ECO:0007669"/>
    <property type="project" value="TreeGrafter"/>
</dbReference>
<dbReference type="GO" id="GO:0016020">
    <property type="term" value="C:membrane"/>
    <property type="evidence" value="ECO:0007669"/>
    <property type="project" value="TreeGrafter"/>
</dbReference>
<dbReference type="PATRIC" id="fig|34073.19.peg.6257"/>
<dbReference type="Pfam" id="PF00732">
    <property type="entry name" value="GMC_oxred_N"/>
    <property type="match status" value="1"/>
</dbReference>
<comment type="similarity">
    <text evidence="2">Belongs to the GMC oxidoreductase family.</text>
</comment>
<dbReference type="GO" id="GO:0050660">
    <property type="term" value="F:flavin adenine dinucleotide binding"/>
    <property type="evidence" value="ECO:0007669"/>
    <property type="project" value="InterPro"/>
</dbReference>
<evidence type="ECO:0000256" key="1">
    <source>
        <dbReference type="ARBA" id="ARBA00001974"/>
    </source>
</evidence>